<dbReference type="GO" id="GO:0003755">
    <property type="term" value="F:peptidyl-prolyl cis-trans isomerase activity"/>
    <property type="evidence" value="ECO:0007669"/>
    <property type="project" value="UniProtKB-KW"/>
</dbReference>
<comment type="caution">
    <text evidence="4">The sequence shown here is derived from an EMBL/GenBank/DDBJ whole genome shotgun (WGS) entry which is preliminary data.</text>
</comment>
<reference evidence="4 5" key="1">
    <citation type="submission" date="2019-06" db="EMBL/GenBank/DDBJ databases">
        <title>Flavibacter putida gen. nov., sp. nov., a novel marine bacterium of the family Flavobacteriaceae isolated from coastal seawater.</title>
        <authorList>
            <person name="Feng X."/>
        </authorList>
    </citation>
    <scope>NUCLEOTIDE SEQUENCE [LARGE SCALE GENOMIC DNA]</scope>
    <source>
        <strain evidence="4 5">PLHSN227</strain>
    </source>
</reference>
<dbReference type="OrthoDB" id="14196at2"/>
<dbReference type="SUPFAM" id="SSF54534">
    <property type="entry name" value="FKBP-like"/>
    <property type="match status" value="2"/>
</dbReference>
<feature type="chain" id="PRO_5021464936" evidence="2">
    <location>
        <begin position="20"/>
        <end position="644"/>
    </location>
</feature>
<sequence>MNKKIVWPFVFFIAFLSYAQNDKKVLLTIDGQPVYQEEFKRVFSKNLDLVEDSTQNDLNNYLKLFIDYKLKVLEAEAQGLDTVSSFVGEYNIYKRQLADKYMRNSKITEKLLKEAYVRLQKEVNASHILINVSPGAKPADTLKAYNKLQKARKEIESGKPFESVAKRYSEDPSVEKNNGKLGWFSVFQMVYPFENAAYETPAGQLSKPVRSKFGYHLVKVNAKRDNLGSVEVAHIMLEDSSEKGGVKKSQIEEIYNKLQEGADFHNLAKQFSDDKNTAINGGRIRPFTRGALNSEVFEGKAFTLSKKGDFSKPFKTQYGWHIVKLLNKTEIGSLEDEEKKLSFKIKNDSRSQLINEKLVEKIRQTYSVQENAKALQYFQNNVGEELMRGNYKANLKQLPKKQIIAIKSTERDYTDFAKYIEARQKRLNPQATKNVVLENWLTDFKNAFLIEYHKKNLAKTNPEYANIIEEYRNGLLLFDLMEKNVWKAAKKDSIALKKYYKKHKNNYVVPKQIDAIVATANSEKTAKALRRALKKEEDIEELTETYPSVIFKSGEFQENSSVLPQNFKAKKGVSKIYTKNGNYVVVKVKAIIPEKQENFEEAKGQVITAYQNKLEKEFLESLRKKHSVKVNQEVFKNLKENFAR</sequence>
<dbReference type="InterPro" id="IPR050245">
    <property type="entry name" value="PrsA_foldase"/>
</dbReference>
<dbReference type="RefSeq" id="WP_141421823.1">
    <property type="nucleotide sequence ID" value="NZ_VIAR01000007.1"/>
</dbReference>
<protein>
    <submittedName>
        <fullName evidence="4">Peptidylprolyl isomerase</fullName>
    </submittedName>
</protein>
<dbReference type="InterPro" id="IPR046357">
    <property type="entry name" value="PPIase_dom_sf"/>
</dbReference>
<keyword evidence="5" id="KW-1185">Reference proteome</keyword>
<dbReference type="PANTHER" id="PTHR47245">
    <property type="entry name" value="PEPTIDYLPROLYL ISOMERASE"/>
    <property type="match status" value="1"/>
</dbReference>
<dbReference type="Proteomes" id="UP000317169">
    <property type="component" value="Unassembled WGS sequence"/>
</dbReference>
<gene>
    <name evidence="4" type="ORF">FKR84_08235</name>
</gene>
<feature type="signal peptide" evidence="2">
    <location>
        <begin position="1"/>
        <end position="19"/>
    </location>
</feature>
<dbReference type="PROSITE" id="PS50198">
    <property type="entry name" value="PPIC_PPIASE_2"/>
    <property type="match status" value="2"/>
</dbReference>
<dbReference type="InterPro" id="IPR000297">
    <property type="entry name" value="PPIase_PpiC"/>
</dbReference>
<dbReference type="Pfam" id="PF13145">
    <property type="entry name" value="Rotamase_2"/>
    <property type="match status" value="1"/>
</dbReference>
<evidence type="ECO:0000313" key="5">
    <source>
        <dbReference type="Proteomes" id="UP000317169"/>
    </source>
</evidence>
<dbReference type="AlphaFoldDB" id="A0A507ZSD6"/>
<dbReference type="Pfam" id="PF00639">
    <property type="entry name" value="Rotamase"/>
    <property type="match status" value="2"/>
</dbReference>
<evidence type="ECO:0000313" key="4">
    <source>
        <dbReference type="EMBL" id="TQD38628.1"/>
    </source>
</evidence>
<evidence type="ECO:0000256" key="1">
    <source>
        <dbReference type="PROSITE-ProRule" id="PRU00278"/>
    </source>
</evidence>
<evidence type="ECO:0000256" key="2">
    <source>
        <dbReference type="SAM" id="SignalP"/>
    </source>
</evidence>
<keyword evidence="2" id="KW-0732">Signal</keyword>
<dbReference type="PANTHER" id="PTHR47245:SF2">
    <property type="entry name" value="PEPTIDYL-PROLYL CIS-TRANS ISOMERASE HP_0175-RELATED"/>
    <property type="match status" value="1"/>
</dbReference>
<name>A0A507ZSD6_9FLAO</name>
<accession>A0A507ZSD6</accession>
<feature type="domain" description="PpiC" evidence="3">
    <location>
        <begin position="227"/>
        <end position="327"/>
    </location>
</feature>
<dbReference type="Gene3D" id="3.10.50.40">
    <property type="match status" value="3"/>
</dbReference>
<feature type="domain" description="PpiC" evidence="3">
    <location>
        <begin position="120"/>
        <end position="222"/>
    </location>
</feature>
<evidence type="ECO:0000259" key="3">
    <source>
        <dbReference type="PROSITE" id="PS50198"/>
    </source>
</evidence>
<keyword evidence="1 4" id="KW-0413">Isomerase</keyword>
<proteinExistence type="predicted"/>
<dbReference type="EMBL" id="VIAR01000007">
    <property type="protein sequence ID" value="TQD38628.1"/>
    <property type="molecule type" value="Genomic_DNA"/>
</dbReference>
<keyword evidence="1" id="KW-0697">Rotamase</keyword>
<dbReference type="Gene3D" id="1.10.4030.10">
    <property type="entry name" value="Porin chaperone SurA, peptide-binding domain"/>
    <property type="match status" value="1"/>
</dbReference>
<organism evidence="4 5">
    <name type="scientific">Haloflavibacter putidus</name>
    <dbReference type="NCBI Taxonomy" id="2576776"/>
    <lineage>
        <taxon>Bacteria</taxon>
        <taxon>Pseudomonadati</taxon>
        <taxon>Bacteroidota</taxon>
        <taxon>Flavobacteriia</taxon>
        <taxon>Flavobacteriales</taxon>
        <taxon>Flavobacteriaceae</taxon>
        <taxon>Haloflavibacter</taxon>
    </lineage>
</organism>